<reference evidence="3" key="2">
    <citation type="submission" date="2015-04" db="EMBL/GenBank/DDBJ databases">
        <title>The complete genome sequence of Erythrobacter sp. s21-N3.</title>
        <authorList>
            <person name="Zhuang L."/>
            <person name="Liu Y."/>
            <person name="Shao Z."/>
        </authorList>
    </citation>
    <scope>NUCLEOTIDE SEQUENCE [LARGE SCALE GENOMIC DNA]</scope>
    <source>
        <strain evidence="3">s21-N3</strain>
    </source>
</reference>
<protein>
    <recommendedName>
        <fullName evidence="1">TadE-like domain-containing protein</fullName>
    </recommendedName>
</protein>
<dbReference type="EMBL" id="CP011310">
    <property type="protein sequence ID" value="AKQ42061.1"/>
    <property type="molecule type" value="Genomic_DNA"/>
</dbReference>
<evidence type="ECO:0000313" key="2">
    <source>
        <dbReference type="EMBL" id="AKQ42061.1"/>
    </source>
</evidence>
<name>A0A0H4VGU0_9SPHN</name>
<dbReference type="Pfam" id="PF07811">
    <property type="entry name" value="TadE"/>
    <property type="match status" value="1"/>
</dbReference>
<dbReference type="PATRIC" id="fig|1648404.4.peg.1780"/>
<dbReference type="AlphaFoldDB" id="A0A0H4VGU0"/>
<dbReference type="InterPro" id="IPR012495">
    <property type="entry name" value="TadE-like_dom"/>
</dbReference>
<evidence type="ECO:0000313" key="3">
    <source>
        <dbReference type="Proteomes" id="UP000059113"/>
    </source>
</evidence>
<evidence type="ECO:0000259" key="1">
    <source>
        <dbReference type="Pfam" id="PF07811"/>
    </source>
</evidence>
<dbReference type="OrthoDB" id="7432392at2"/>
<dbReference type="STRING" id="1648404.CP97_08565"/>
<accession>A0A0H4VGU0</accession>
<dbReference type="KEGG" id="ery:CP97_08565"/>
<feature type="domain" description="TadE-like" evidence="1">
    <location>
        <begin position="24"/>
        <end position="65"/>
    </location>
</feature>
<keyword evidence="3" id="KW-1185">Reference proteome</keyword>
<organism evidence="2 3">
    <name type="scientific">Aurantiacibacter atlanticus</name>
    <dbReference type="NCBI Taxonomy" id="1648404"/>
    <lineage>
        <taxon>Bacteria</taxon>
        <taxon>Pseudomonadati</taxon>
        <taxon>Pseudomonadota</taxon>
        <taxon>Alphaproteobacteria</taxon>
        <taxon>Sphingomonadales</taxon>
        <taxon>Erythrobacteraceae</taxon>
        <taxon>Aurantiacibacter</taxon>
    </lineage>
</organism>
<sequence>MSKLNRLKRSVRGLVRPLADDTTGVAMVEFAFVAPLILTLGLGGMELANLAATHMRISQTAMQVADNASRIGDRNALAAERIFETDIYDLLIGAKILAGSRAELFEKGRVIISSLEQNDDGGQWIHWQRCMGKLNKTSAYGPSGAGESGDSFDGMGIAGEELTAPENGAVMYVEIFYTYKPIVSSQFASQFVNDELEIRSEAAFTVRGSRDLSGVNESNGVAPATCDKLEAI</sequence>
<gene>
    <name evidence="2" type="ORF">CP97_08565</name>
</gene>
<dbReference type="Proteomes" id="UP000059113">
    <property type="component" value="Chromosome"/>
</dbReference>
<proteinExistence type="predicted"/>
<reference evidence="2 3" key="1">
    <citation type="journal article" date="2015" name="Int. J. Syst. Evol. Microbiol.">
        <title>Erythrobacter atlanticus sp. nov., a bacterium from ocean sediment able to degrade polycyclic aromatic hydrocarbons.</title>
        <authorList>
            <person name="Zhuang L."/>
            <person name="Liu Y."/>
            <person name="Wang L."/>
            <person name="Wang W."/>
            <person name="Shao Z."/>
        </authorList>
    </citation>
    <scope>NUCLEOTIDE SEQUENCE [LARGE SCALE GENOMIC DNA]</scope>
    <source>
        <strain evidence="3">s21-N3</strain>
    </source>
</reference>
<dbReference type="RefSeq" id="WP_048885580.1">
    <property type="nucleotide sequence ID" value="NZ_CP011310.1"/>
</dbReference>